<dbReference type="AlphaFoldDB" id="A0A418Y187"/>
<dbReference type="InterPro" id="IPR024447">
    <property type="entry name" value="YXWGXW_rpt"/>
</dbReference>
<dbReference type="InterPro" id="IPR028974">
    <property type="entry name" value="TSP_type-3_rpt"/>
</dbReference>
<dbReference type="Pfam" id="PF12779">
    <property type="entry name" value="WXXGXW"/>
    <property type="match status" value="2"/>
</dbReference>
<dbReference type="EMBL" id="QYUP01000087">
    <property type="protein sequence ID" value="RJG19195.1"/>
    <property type="molecule type" value="Genomic_DNA"/>
</dbReference>
<evidence type="ECO:0008006" key="5">
    <source>
        <dbReference type="Google" id="ProtNLM"/>
    </source>
</evidence>
<gene>
    <name evidence="3" type="ORF">D3872_08825</name>
</gene>
<evidence type="ECO:0000256" key="1">
    <source>
        <dbReference type="SAM" id="MobiDB-lite"/>
    </source>
</evidence>
<keyword evidence="4" id="KW-1185">Reference proteome</keyword>
<dbReference type="Proteomes" id="UP000284006">
    <property type="component" value="Unassembled WGS sequence"/>
</dbReference>
<keyword evidence="2" id="KW-0732">Signal</keyword>
<evidence type="ECO:0000256" key="2">
    <source>
        <dbReference type="SAM" id="SignalP"/>
    </source>
</evidence>
<feature type="chain" id="PRO_5019440438" description="BcpO-related WXXGXW repeat protein" evidence="2">
    <location>
        <begin position="26"/>
        <end position="232"/>
    </location>
</feature>
<dbReference type="SUPFAM" id="SSF103647">
    <property type="entry name" value="TSP type-3 repeat"/>
    <property type="match status" value="1"/>
</dbReference>
<name>A0A418Y187_9BURK</name>
<accession>A0A418Y187</accession>
<sequence length="232" mass="27589">MKRTLTLATMIALGAAAYMPLSSVAQSSFSVVIGDAPPAPRYESVPAPRSGYIWAPGYWNWTGDRHDWVPGHWERDRRGYRYRAPEWERADRGYRLNQGDWVVISDGDVDYIRVAPPPPRHERVPRVRHGHVWEPGHWEWRRGRYEWRPGKWIAVRRGYEYRPHTWIERDGHWVLEQPRWHRPGRDRDRDGIDDRRDRDLDNDGIPNRRDADIDGDGVRNDRDARPANDRRY</sequence>
<protein>
    <recommendedName>
        <fullName evidence="5">BcpO-related WXXGXW repeat protein</fullName>
    </recommendedName>
</protein>
<organism evidence="3 4">
    <name type="scientific">Massilia cavernae</name>
    <dbReference type="NCBI Taxonomy" id="2320864"/>
    <lineage>
        <taxon>Bacteria</taxon>
        <taxon>Pseudomonadati</taxon>
        <taxon>Pseudomonadota</taxon>
        <taxon>Betaproteobacteria</taxon>
        <taxon>Burkholderiales</taxon>
        <taxon>Oxalobacteraceae</taxon>
        <taxon>Telluria group</taxon>
        <taxon>Massilia</taxon>
    </lineage>
</organism>
<dbReference type="RefSeq" id="WP_119810418.1">
    <property type="nucleotide sequence ID" value="NZ_QYUP01000087.1"/>
</dbReference>
<proteinExistence type="predicted"/>
<dbReference type="OrthoDB" id="121499at2"/>
<comment type="caution">
    <text evidence="3">The sequence shown here is derived from an EMBL/GenBank/DDBJ whole genome shotgun (WGS) entry which is preliminary data.</text>
</comment>
<evidence type="ECO:0000313" key="4">
    <source>
        <dbReference type="Proteomes" id="UP000284006"/>
    </source>
</evidence>
<feature type="signal peptide" evidence="2">
    <location>
        <begin position="1"/>
        <end position="25"/>
    </location>
</feature>
<evidence type="ECO:0000313" key="3">
    <source>
        <dbReference type="EMBL" id="RJG19195.1"/>
    </source>
</evidence>
<reference evidence="3 4" key="1">
    <citation type="submission" date="2018-09" db="EMBL/GenBank/DDBJ databases">
        <authorList>
            <person name="Zhu H."/>
        </authorList>
    </citation>
    <scope>NUCLEOTIDE SEQUENCE [LARGE SCALE GENOMIC DNA]</scope>
    <source>
        <strain evidence="3 4">K1S02-61</strain>
    </source>
</reference>
<feature type="region of interest" description="Disordered" evidence="1">
    <location>
        <begin position="184"/>
        <end position="232"/>
    </location>
</feature>
<dbReference type="GO" id="GO:0005509">
    <property type="term" value="F:calcium ion binding"/>
    <property type="evidence" value="ECO:0007669"/>
    <property type="project" value="InterPro"/>
</dbReference>